<dbReference type="RefSeq" id="WP_128603064.1">
    <property type="nucleotide sequence ID" value="NZ_MLFS01000096.1"/>
</dbReference>
<feature type="repeat" description="ANK" evidence="3">
    <location>
        <begin position="115"/>
        <end position="148"/>
    </location>
</feature>
<dbReference type="Pfam" id="PF12796">
    <property type="entry name" value="Ank_2"/>
    <property type="match status" value="1"/>
</dbReference>
<dbReference type="InterPro" id="IPR002110">
    <property type="entry name" value="Ankyrin_rpt"/>
</dbReference>
<evidence type="ECO:0000256" key="2">
    <source>
        <dbReference type="ARBA" id="ARBA00023043"/>
    </source>
</evidence>
<sequence length="221" mass="24148">MKLSEPEVYFSGGQLQLAQAIKEGNIKEVEAFSSNVNLNKPGGEDMTILVYSLLAASNNDTKAGFDIISLLVKAGADPLFNIPNYGSAAEVMATSDDPRYLKALIVGGLDKDAVSNYRPLIINATSHHSRKVLEYLVDIGADVNKPDSAGKTALMVGLGRYDLDEVIFLLNHDANPNVKNKAGWGFREMLQKKIEKGDNEITIEKLFEIKRLAESKGMKAF</sequence>
<dbReference type="PROSITE" id="PS50088">
    <property type="entry name" value="ANK_REPEAT"/>
    <property type="match status" value="1"/>
</dbReference>
<dbReference type="OrthoDB" id="9812708at2"/>
<dbReference type="Proteomes" id="UP000193104">
    <property type="component" value="Unassembled WGS sequence"/>
</dbReference>
<keyword evidence="2 3" id="KW-0040">ANK repeat</keyword>
<protein>
    <submittedName>
        <fullName evidence="4">Accessory protein</fullName>
    </submittedName>
</protein>
<dbReference type="EMBL" id="MLFS01000096">
    <property type="protein sequence ID" value="ORM68239.1"/>
    <property type="molecule type" value="Genomic_DNA"/>
</dbReference>
<dbReference type="SUPFAM" id="SSF48403">
    <property type="entry name" value="Ankyrin repeat"/>
    <property type="match status" value="1"/>
</dbReference>
<reference evidence="4 5" key="1">
    <citation type="journal article" date="2017" name="Antonie Van Leeuwenhoek">
        <title>Phylogenomic resolution of the bacterial genus Pantoea and its relationship with Erwinia and Tatumella.</title>
        <authorList>
            <person name="Palmer M."/>
            <person name="Steenkamp E.T."/>
            <person name="Coetzee M.P."/>
            <person name="Chan W.Y."/>
            <person name="van Zyl E."/>
            <person name="De Maayer P."/>
            <person name="Coutinho T.A."/>
            <person name="Blom J."/>
            <person name="Smits T.H."/>
            <person name="Duffy B."/>
            <person name="Venter S.N."/>
        </authorList>
    </citation>
    <scope>NUCLEOTIDE SEQUENCE [LARGE SCALE GENOMIC DNA]</scope>
    <source>
        <strain evidence="4 5">LMG 26277</strain>
    </source>
</reference>
<dbReference type="AlphaFoldDB" id="A0A1X1CUX0"/>
<dbReference type="SMART" id="SM00248">
    <property type="entry name" value="ANK"/>
    <property type="match status" value="3"/>
</dbReference>
<dbReference type="Gene3D" id="1.25.40.20">
    <property type="entry name" value="Ankyrin repeat-containing domain"/>
    <property type="match status" value="1"/>
</dbReference>
<comment type="caution">
    <text evidence="4">The sequence shown here is derived from an EMBL/GenBank/DDBJ whole genome shotgun (WGS) entry which is preliminary data.</text>
</comment>
<dbReference type="STRING" id="1076551.HA48_20770"/>
<dbReference type="PANTHER" id="PTHR24171">
    <property type="entry name" value="ANKYRIN REPEAT DOMAIN-CONTAINING PROTEIN 39-RELATED"/>
    <property type="match status" value="1"/>
</dbReference>
<name>A0A1X1CUX0_9GAMM</name>
<evidence type="ECO:0000313" key="5">
    <source>
        <dbReference type="Proteomes" id="UP000193104"/>
    </source>
</evidence>
<evidence type="ECO:0000256" key="1">
    <source>
        <dbReference type="ARBA" id="ARBA00022737"/>
    </source>
</evidence>
<gene>
    <name evidence="4" type="ORF">HA48_20770</name>
</gene>
<keyword evidence="5" id="KW-1185">Reference proteome</keyword>
<evidence type="ECO:0000256" key="3">
    <source>
        <dbReference type="PROSITE-ProRule" id="PRU00023"/>
    </source>
</evidence>
<organism evidence="4 5">
    <name type="scientific">Pantoea wallisii</name>
    <dbReference type="NCBI Taxonomy" id="1076551"/>
    <lineage>
        <taxon>Bacteria</taxon>
        <taxon>Pseudomonadati</taxon>
        <taxon>Pseudomonadota</taxon>
        <taxon>Gammaproteobacteria</taxon>
        <taxon>Enterobacterales</taxon>
        <taxon>Erwiniaceae</taxon>
        <taxon>Pantoea</taxon>
    </lineage>
</organism>
<dbReference type="InterPro" id="IPR036770">
    <property type="entry name" value="Ankyrin_rpt-contain_sf"/>
</dbReference>
<proteinExistence type="predicted"/>
<keyword evidence="1" id="KW-0677">Repeat</keyword>
<evidence type="ECO:0000313" key="4">
    <source>
        <dbReference type="EMBL" id="ORM68239.1"/>
    </source>
</evidence>
<accession>A0A1X1CUX0</accession>